<dbReference type="Gene3D" id="3.30.420.10">
    <property type="entry name" value="Ribonuclease H-like superfamily/Ribonuclease H"/>
    <property type="match status" value="1"/>
</dbReference>
<dbReference type="InterPro" id="IPR006054">
    <property type="entry name" value="DnaQ"/>
</dbReference>
<organism evidence="3 4">
    <name type="scientific">Paenibacillus cisolokensis</name>
    <dbReference type="NCBI Taxonomy" id="1658519"/>
    <lineage>
        <taxon>Bacteria</taxon>
        <taxon>Bacillati</taxon>
        <taxon>Bacillota</taxon>
        <taxon>Bacilli</taxon>
        <taxon>Bacillales</taxon>
        <taxon>Paenibacillaceae</taxon>
        <taxon>Paenibacillus</taxon>
    </lineage>
</organism>
<dbReference type="InterPro" id="IPR013520">
    <property type="entry name" value="Ribonucl_H"/>
</dbReference>
<proteinExistence type="predicted"/>
<dbReference type="Pfam" id="PF00929">
    <property type="entry name" value="RNase_T"/>
    <property type="match status" value="1"/>
</dbReference>
<keyword evidence="4" id="KW-1185">Reference proteome</keyword>
<name>A0ABQ4N4H8_9BACL</name>
<evidence type="ECO:0000259" key="2">
    <source>
        <dbReference type="SMART" id="SM00479"/>
    </source>
</evidence>
<dbReference type="PANTHER" id="PTHR30231:SF41">
    <property type="entry name" value="DNA POLYMERASE III SUBUNIT EPSILON"/>
    <property type="match status" value="1"/>
</dbReference>
<dbReference type="SMART" id="SM00479">
    <property type="entry name" value="EXOIII"/>
    <property type="match status" value="1"/>
</dbReference>
<dbReference type="PANTHER" id="PTHR30231">
    <property type="entry name" value="DNA POLYMERASE III SUBUNIT EPSILON"/>
    <property type="match status" value="1"/>
</dbReference>
<evidence type="ECO:0000313" key="3">
    <source>
        <dbReference type="EMBL" id="GIQ63078.1"/>
    </source>
</evidence>
<dbReference type="EMBL" id="BOVJ01000052">
    <property type="protein sequence ID" value="GIQ63078.1"/>
    <property type="molecule type" value="Genomic_DNA"/>
</dbReference>
<evidence type="ECO:0000313" key="4">
    <source>
        <dbReference type="Proteomes" id="UP000680304"/>
    </source>
</evidence>
<dbReference type="Proteomes" id="UP000680304">
    <property type="component" value="Unassembled WGS sequence"/>
</dbReference>
<comment type="caution">
    <text evidence="3">The sequence shown here is derived from an EMBL/GenBank/DDBJ whole genome shotgun (WGS) entry which is preliminary data.</text>
</comment>
<dbReference type="InterPro" id="IPR012337">
    <property type="entry name" value="RNaseH-like_sf"/>
</dbReference>
<dbReference type="CDD" id="cd06127">
    <property type="entry name" value="DEDDh"/>
    <property type="match status" value="1"/>
</dbReference>
<keyword evidence="1" id="KW-0540">Nuclease</keyword>
<protein>
    <recommendedName>
        <fullName evidence="2">Exonuclease domain-containing protein</fullName>
    </recommendedName>
</protein>
<evidence type="ECO:0000256" key="1">
    <source>
        <dbReference type="ARBA" id="ARBA00022839"/>
    </source>
</evidence>
<dbReference type="RefSeq" id="WP_213528377.1">
    <property type="nucleotide sequence ID" value="NZ_BOVJ01000052.1"/>
</dbReference>
<dbReference type="NCBIfam" id="TIGR00573">
    <property type="entry name" value="dnaq"/>
    <property type="match status" value="1"/>
</dbReference>
<dbReference type="SUPFAM" id="SSF53098">
    <property type="entry name" value="Ribonuclease H-like"/>
    <property type="match status" value="1"/>
</dbReference>
<dbReference type="NCBIfam" id="NF005836">
    <property type="entry name" value="PRK07740.1"/>
    <property type="match status" value="1"/>
</dbReference>
<feature type="domain" description="Exonuclease" evidence="2">
    <location>
        <begin position="59"/>
        <end position="228"/>
    </location>
</feature>
<gene>
    <name evidence="3" type="ORF">PACILC2_16460</name>
</gene>
<keyword evidence="1" id="KW-0378">Hydrolase</keyword>
<dbReference type="InterPro" id="IPR036397">
    <property type="entry name" value="RNaseH_sf"/>
</dbReference>
<accession>A0ABQ4N4H8</accession>
<sequence length="244" mass="27507">MKEQKGVGRMWHLYKLGGFAPAVASMLGAQNAQQMAFIRSVAKEQRKQSMLDTPLQELEAVVFDLETTGFNPYGGDEIIAIGGVLMRGGERVADGTFYTLVNPRRRIPLHIIELTGITNEMAAESSDLLQALHDFMEFVGKRLLIAHGSKHDKQFLSAALWKTSKVALNHRVLDTMMVAKWLEPGRPAYGLDELLESAGIPIENRHHALYDSLMTAELWRSYLRRIRERNIITLGDLYAYLSNH</sequence>
<reference evidence="3 4" key="1">
    <citation type="submission" date="2021-04" db="EMBL/GenBank/DDBJ databases">
        <title>Draft genome sequence of Paenibacillus cisolokensis, LC2-13A.</title>
        <authorList>
            <person name="Uke A."/>
            <person name="Chhe C."/>
            <person name="Baramee S."/>
            <person name="Kosugi A."/>
        </authorList>
    </citation>
    <scope>NUCLEOTIDE SEQUENCE [LARGE SCALE GENOMIC DNA]</scope>
    <source>
        <strain evidence="3 4">LC2-13A</strain>
    </source>
</reference>
<keyword evidence="1" id="KW-0269">Exonuclease</keyword>